<evidence type="ECO:0000313" key="2">
    <source>
        <dbReference type="EMBL" id="GAG08847.1"/>
    </source>
</evidence>
<comment type="caution">
    <text evidence="2">The sequence shown here is derived from an EMBL/GenBank/DDBJ whole genome shotgun (WGS) entry which is preliminary data.</text>
</comment>
<dbReference type="EMBL" id="BARS01028467">
    <property type="protein sequence ID" value="GAG08847.1"/>
    <property type="molecule type" value="Genomic_DNA"/>
</dbReference>
<feature type="transmembrane region" description="Helical" evidence="1">
    <location>
        <begin position="92"/>
        <end position="114"/>
    </location>
</feature>
<accession>X0VC20</accession>
<evidence type="ECO:0000256" key="1">
    <source>
        <dbReference type="SAM" id="Phobius"/>
    </source>
</evidence>
<feature type="non-terminal residue" evidence="2">
    <location>
        <position position="1"/>
    </location>
</feature>
<sequence length="152" mass="16496">YNEVVVALLDSPHSPPNLRRFAALLSGLTTGALLVVAVTPVATFWFKSVSGLAPHLVALARTSLWFALPLPALSVLQSWYQGVILHSRRTRGITEAVVIYLMITSVILGVGIAWGTITGIYVGLVALSAGEFLRNGWLAWRSRPARRAYLES</sequence>
<dbReference type="AlphaFoldDB" id="X0VC20"/>
<protein>
    <submittedName>
        <fullName evidence="2">Uncharacterized protein</fullName>
    </submittedName>
</protein>
<feature type="transmembrane region" description="Helical" evidence="1">
    <location>
        <begin position="21"/>
        <end position="46"/>
    </location>
</feature>
<reference evidence="2" key="1">
    <citation type="journal article" date="2014" name="Front. Microbiol.">
        <title>High frequency of phylogenetically diverse reductive dehalogenase-homologous genes in deep subseafloor sedimentary metagenomes.</title>
        <authorList>
            <person name="Kawai M."/>
            <person name="Futagami T."/>
            <person name="Toyoda A."/>
            <person name="Takaki Y."/>
            <person name="Nishi S."/>
            <person name="Hori S."/>
            <person name="Arai W."/>
            <person name="Tsubouchi T."/>
            <person name="Morono Y."/>
            <person name="Uchiyama I."/>
            <person name="Ito T."/>
            <person name="Fujiyama A."/>
            <person name="Inagaki F."/>
            <person name="Takami H."/>
        </authorList>
    </citation>
    <scope>NUCLEOTIDE SEQUENCE</scope>
    <source>
        <strain evidence="2">Expedition CK06-06</strain>
    </source>
</reference>
<keyword evidence="1" id="KW-0812">Transmembrane</keyword>
<organism evidence="2">
    <name type="scientific">marine sediment metagenome</name>
    <dbReference type="NCBI Taxonomy" id="412755"/>
    <lineage>
        <taxon>unclassified sequences</taxon>
        <taxon>metagenomes</taxon>
        <taxon>ecological metagenomes</taxon>
    </lineage>
</organism>
<keyword evidence="1" id="KW-1133">Transmembrane helix</keyword>
<keyword evidence="1" id="KW-0472">Membrane</keyword>
<name>X0VC20_9ZZZZ</name>
<proteinExistence type="predicted"/>
<gene>
    <name evidence="2" type="ORF">S01H1_44621</name>
</gene>
<feature type="transmembrane region" description="Helical" evidence="1">
    <location>
        <begin position="58"/>
        <end position="80"/>
    </location>
</feature>